<dbReference type="EMBL" id="JAADJZ010000003">
    <property type="protein sequence ID" value="KAF2876185.1"/>
    <property type="molecule type" value="Genomic_DNA"/>
</dbReference>
<protein>
    <submittedName>
        <fullName evidence="1">Uncharacterized protein</fullName>
    </submittedName>
</protein>
<sequence>MVISSLGVRTTTARPEILHCIRLPTVARPSTFCHASSQPALCHVKLNSLETRNSTDRMSTGKLAMSLDVGNAGEDNASVLAPWIIHSLDNLQVEATARATANCHTSLSDFQETRTTSRRRNRGGCYRYGLVLRSSQNASSAPSRREAMTQALSQRRLPWFPLHTSGNL</sequence>
<reference evidence="1 2" key="1">
    <citation type="submission" date="2020-01" db="EMBL/GenBank/DDBJ databases">
        <authorList>
            <consortium name="DOE Joint Genome Institute"/>
            <person name="Haridas S."/>
            <person name="Albert R."/>
            <person name="Binder M."/>
            <person name="Bloem J."/>
            <person name="Labutti K."/>
            <person name="Salamov A."/>
            <person name="Andreopoulos B."/>
            <person name="Baker S.E."/>
            <person name="Barry K."/>
            <person name="Bills G."/>
            <person name="Bluhm B.H."/>
            <person name="Cannon C."/>
            <person name="Castanera R."/>
            <person name="Culley D.E."/>
            <person name="Daum C."/>
            <person name="Ezra D."/>
            <person name="Gonzalez J.B."/>
            <person name="Henrissat B."/>
            <person name="Kuo A."/>
            <person name="Liang C."/>
            <person name="Lipzen A."/>
            <person name="Lutzoni F."/>
            <person name="Magnuson J."/>
            <person name="Mondo S."/>
            <person name="Nolan M."/>
            <person name="Ohm R."/>
            <person name="Pangilinan J."/>
            <person name="Park H.-J.H."/>
            <person name="Ramirez L."/>
            <person name="Alfaro M."/>
            <person name="Sun H."/>
            <person name="Tritt A."/>
            <person name="Yoshinaga Y."/>
            <person name="Zwiers L.-H.L."/>
            <person name="Turgeon B.G."/>
            <person name="Goodwin S.B."/>
            <person name="Spatafora J.W."/>
            <person name="Crous P.W."/>
            <person name="Grigoriev I.V."/>
        </authorList>
    </citation>
    <scope>NUCLEOTIDE SEQUENCE [LARGE SCALE GENOMIC DNA]</scope>
    <source>
        <strain evidence="1 2">CBS 611.86</strain>
    </source>
</reference>
<organism evidence="1 2">
    <name type="scientific">Massariosphaeria phaeospora</name>
    <dbReference type="NCBI Taxonomy" id="100035"/>
    <lineage>
        <taxon>Eukaryota</taxon>
        <taxon>Fungi</taxon>
        <taxon>Dikarya</taxon>
        <taxon>Ascomycota</taxon>
        <taxon>Pezizomycotina</taxon>
        <taxon>Dothideomycetes</taxon>
        <taxon>Pleosporomycetidae</taxon>
        <taxon>Pleosporales</taxon>
        <taxon>Pleosporales incertae sedis</taxon>
        <taxon>Massariosphaeria</taxon>
    </lineage>
</organism>
<evidence type="ECO:0000313" key="1">
    <source>
        <dbReference type="EMBL" id="KAF2876185.1"/>
    </source>
</evidence>
<name>A0A7C8MVP7_9PLEO</name>
<evidence type="ECO:0000313" key="2">
    <source>
        <dbReference type="Proteomes" id="UP000481861"/>
    </source>
</evidence>
<keyword evidence="2" id="KW-1185">Reference proteome</keyword>
<accession>A0A7C8MVP7</accession>
<proteinExistence type="predicted"/>
<dbReference type="AlphaFoldDB" id="A0A7C8MVP7"/>
<comment type="caution">
    <text evidence="1">The sequence shown here is derived from an EMBL/GenBank/DDBJ whole genome shotgun (WGS) entry which is preliminary data.</text>
</comment>
<gene>
    <name evidence="1" type="ORF">BDV95DRAFT_590351</name>
</gene>
<dbReference type="Proteomes" id="UP000481861">
    <property type="component" value="Unassembled WGS sequence"/>
</dbReference>